<keyword evidence="4" id="KW-1185">Reference proteome</keyword>
<protein>
    <submittedName>
        <fullName evidence="3">Uncharacterized protein</fullName>
    </submittedName>
</protein>
<feature type="region of interest" description="Disordered" evidence="2">
    <location>
        <begin position="518"/>
        <end position="581"/>
    </location>
</feature>
<evidence type="ECO:0000313" key="4">
    <source>
        <dbReference type="Proteomes" id="UP000011761"/>
    </source>
</evidence>
<evidence type="ECO:0000256" key="2">
    <source>
        <dbReference type="SAM" id="MobiDB-lite"/>
    </source>
</evidence>
<feature type="compositionally biased region" description="Basic and acidic residues" evidence="2">
    <location>
        <begin position="565"/>
        <end position="574"/>
    </location>
</feature>
<dbReference type="KEGG" id="bcom:BAUCODRAFT_358561"/>
<keyword evidence="1" id="KW-0175">Coiled coil</keyword>
<feature type="region of interest" description="Disordered" evidence="2">
    <location>
        <begin position="1"/>
        <end position="45"/>
    </location>
</feature>
<evidence type="ECO:0000256" key="1">
    <source>
        <dbReference type="SAM" id="Coils"/>
    </source>
</evidence>
<dbReference type="AlphaFoldDB" id="M2NKL9"/>
<dbReference type="GeneID" id="19112823"/>
<feature type="compositionally biased region" description="Polar residues" evidence="2">
    <location>
        <begin position="550"/>
        <end position="559"/>
    </location>
</feature>
<name>M2NKL9_BAUPA</name>
<feature type="coiled-coil region" evidence="1">
    <location>
        <begin position="153"/>
        <end position="180"/>
    </location>
</feature>
<proteinExistence type="predicted"/>
<dbReference type="OMA" id="WRLGHSK"/>
<feature type="compositionally biased region" description="Polar residues" evidence="2">
    <location>
        <begin position="442"/>
        <end position="465"/>
    </location>
</feature>
<dbReference type="STRING" id="717646.M2NKL9"/>
<dbReference type="eggNOG" id="ENOG502SWQJ">
    <property type="taxonomic scope" value="Eukaryota"/>
</dbReference>
<dbReference type="OrthoDB" id="5430717at2759"/>
<gene>
    <name evidence="3" type="ORF">BAUCODRAFT_358561</name>
</gene>
<dbReference type="HOGENOM" id="CLU_470265_0_0_1"/>
<feature type="region of interest" description="Disordered" evidence="2">
    <location>
        <begin position="435"/>
        <end position="465"/>
    </location>
</feature>
<feature type="compositionally biased region" description="Basic residues" evidence="2">
    <location>
        <begin position="406"/>
        <end position="416"/>
    </location>
</feature>
<evidence type="ECO:0000313" key="3">
    <source>
        <dbReference type="EMBL" id="EMC99979.1"/>
    </source>
</evidence>
<feature type="region of interest" description="Disordered" evidence="2">
    <location>
        <begin position="394"/>
        <end position="416"/>
    </location>
</feature>
<accession>M2NKL9</accession>
<dbReference type="RefSeq" id="XP_007673418.1">
    <property type="nucleotide sequence ID" value="XM_007675228.1"/>
</dbReference>
<organism evidence="3 4">
    <name type="scientific">Baudoinia panamericana (strain UAMH 10762)</name>
    <name type="common">Angels' share fungus</name>
    <name type="synonym">Baudoinia compniacensis (strain UAMH 10762)</name>
    <dbReference type="NCBI Taxonomy" id="717646"/>
    <lineage>
        <taxon>Eukaryota</taxon>
        <taxon>Fungi</taxon>
        <taxon>Dikarya</taxon>
        <taxon>Ascomycota</taxon>
        <taxon>Pezizomycotina</taxon>
        <taxon>Dothideomycetes</taxon>
        <taxon>Dothideomycetidae</taxon>
        <taxon>Mycosphaerellales</taxon>
        <taxon>Teratosphaeriaceae</taxon>
        <taxon>Baudoinia</taxon>
    </lineage>
</organism>
<dbReference type="EMBL" id="KB445551">
    <property type="protein sequence ID" value="EMC99979.1"/>
    <property type="molecule type" value="Genomic_DNA"/>
</dbReference>
<reference evidence="3 4" key="1">
    <citation type="journal article" date="2012" name="PLoS Pathog.">
        <title>Diverse lifestyles and strategies of plant pathogenesis encoded in the genomes of eighteen Dothideomycetes fungi.</title>
        <authorList>
            <person name="Ohm R.A."/>
            <person name="Feau N."/>
            <person name="Henrissat B."/>
            <person name="Schoch C.L."/>
            <person name="Horwitz B.A."/>
            <person name="Barry K.W."/>
            <person name="Condon B.J."/>
            <person name="Copeland A.C."/>
            <person name="Dhillon B."/>
            <person name="Glaser F."/>
            <person name="Hesse C.N."/>
            <person name="Kosti I."/>
            <person name="LaButti K."/>
            <person name="Lindquist E.A."/>
            <person name="Lucas S."/>
            <person name="Salamov A.A."/>
            <person name="Bradshaw R.E."/>
            <person name="Ciuffetti L."/>
            <person name="Hamelin R.C."/>
            <person name="Kema G.H.J."/>
            <person name="Lawrence C."/>
            <person name="Scott J.A."/>
            <person name="Spatafora J.W."/>
            <person name="Turgeon B.G."/>
            <person name="de Wit P.J.G.M."/>
            <person name="Zhong S."/>
            <person name="Goodwin S.B."/>
            <person name="Grigoriev I.V."/>
        </authorList>
    </citation>
    <scope>NUCLEOTIDE SEQUENCE [LARGE SCALE GENOMIC DNA]</scope>
    <source>
        <strain evidence="3 4">UAMH 10762</strain>
    </source>
</reference>
<sequence>MNDIQQWRRMIQPGRARTPALPGPPMEPEGDSNNASPTPSRRGLKPKKSAYFTLVSSPGKAQTLDTSTTVLEGDSFMARAPSWIEASIFPKPTAERLIDSVMCRLLSDPYDALDPRFNGVLLQIFEEFRLAEDERVNLDARLFEADFKQEKLLHRLQQAQKQWTKERQDLKAEIKRLELLLTQGRRGLAEVTLARQDSHLRTKQLELAGGRTDDGLETIFQVLEHGWRYADKAFSNQRAVLRSRQQSPSVQMRRLSTQLTSQKSSLCTDTNVSFGTPPTAFSDFLLGQPPSEGCRLDTGLPTLSEPKTSLSDDTLSTFSCIGDLLPDEAATASNGDIAFARPVCHAHHAPYTTVAPVPSYRLDMNVLQATPKFLDIAKAHSVHASSGSTAQITVTAAPPTPDLTPRRSRLRTPTKGLRKQPSLLAMASGFFQRLRPHPHGDTTYTSGSRFSFDSGNETVPSDSATTAVRSSLEASKLRRSVSLSAFPLPSETTALDAPSSQSDALPSVYQEQTMLFPPSALSTSRRTSRIPTPIHNAHSAARPRQEREASYSSLQTVVKSTTESESEHTREATTVHRLRGC</sequence>
<dbReference type="Proteomes" id="UP000011761">
    <property type="component" value="Unassembled WGS sequence"/>
</dbReference>